<keyword evidence="3" id="KW-0274">FAD</keyword>
<protein>
    <recommendedName>
        <fullName evidence="6">FAD-binding domain-containing protein</fullName>
    </recommendedName>
</protein>
<evidence type="ECO:0000313" key="8">
    <source>
        <dbReference type="Proteomes" id="UP000037696"/>
    </source>
</evidence>
<evidence type="ECO:0000313" key="7">
    <source>
        <dbReference type="EMBL" id="KOS39654.1"/>
    </source>
</evidence>
<dbReference type="PANTHER" id="PTHR13789:SF317">
    <property type="entry name" value="FAD-BINDING DOMAIN-CONTAINING PROTEIN-RELATED"/>
    <property type="match status" value="1"/>
</dbReference>
<evidence type="ECO:0000256" key="3">
    <source>
        <dbReference type="ARBA" id="ARBA00022827"/>
    </source>
</evidence>
<comment type="similarity">
    <text evidence="1">Belongs to the paxM FAD-dependent monooxygenase family.</text>
</comment>
<dbReference type="SUPFAM" id="SSF54373">
    <property type="entry name" value="FAD-linked reductases, C-terminal domain"/>
    <property type="match status" value="1"/>
</dbReference>
<evidence type="ECO:0000256" key="2">
    <source>
        <dbReference type="ARBA" id="ARBA00022630"/>
    </source>
</evidence>
<evidence type="ECO:0000256" key="5">
    <source>
        <dbReference type="ARBA" id="ARBA00023033"/>
    </source>
</evidence>
<dbReference type="Pfam" id="PF01494">
    <property type="entry name" value="FAD_binding_3"/>
    <property type="match status" value="1"/>
</dbReference>
<gene>
    <name evidence="7" type="ORF">ACN38_g9500</name>
</gene>
<reference evidence="7 8" key="1">
    <citation type="submission" date="2015-08" db="EMBL/GenBank/DDBJ databases">
        <title>Genome sequencing of Penicillium nordicum.</title>
        <authorList>
            <person name="Nguyen H.D."/>
            <person name="Seifert K.A."/>
        </authorList>
    </citation>
    <scope>NUCLEOTIDE SEQUENCE [LARGE SCALE GENOMIC DNA]</scope>
    <source>
        <strain evidence="7 8">DAOMC 185683</strain>
    </source>
</reference>
<dbReference type="AlphaFoldDB" id="A0A0M8P1Z5"/>
<dbReference type="InterPro" id="IPR023375">
    <property type="entry name" value="ADC_dom_sf"/>
</dbReference>
<feature type="domain" description="FAD-binding" evidence="6">
    <location>
        <begin position="19"/>
        <end position="375"/>
    </location>
</feature>
<dbReference type="Gene3D" id="3.50.50.60">
    <property type="entry name" value="FAD/NAD(P)-binding domain"/>
    <property type="match status" value="1"/>
</dbReference>
<dbReference type="Pfam" id="PF06314">
    <property type="entry name" value="ADC"/>
    <property type="match status" value="1"/>
</dbReference>
<keyword evidence="5" id="KW-0503">Monooxygenase</keyword>
<dbReference type="EMBL" id="LHQQ01000194">
    <property type="protein sequence ID" value="KOS39654.1"/>
    <property type="molecule type" value="Genomic_DNA"/>
</dbReference>
<evidence type="ECO:0000256" key="4">
    <source>
        <dbReference type="ARBA" id="ARBA00023002"/>
    </source>
</evidence>
<name>A0A0M8P1Z5_9EURO</name>
<dbReference type="SUPFAM" id="SSF51905">
    <property type="entry name" value="FAD/NAD(P)-binding domain"/>
    <property type="match status" value="1"/>
</dbReference>
<dbReference type="GO" id="GO:0004497">
    <property type="term" value="F:monooxygenase activity"/>
    <property type="evidence" value="ECO:0007669"/>
    <property type="project" value="UniProtKB-KW"/>
</dbReference>
<organism evidence="7 8">
    <name type="scientific">Penicillium nordicum</name>
    <dbReference type="NCBI Taxonomy" id="229535"/>
    <lineage>
        <taxon>Eukaryota</taxon>
        <taxon>Fungi</taxon>
        <taxon>Dikarya</taxon>
        <taxon>Ascomycota</taxon>
        <taxon>Pezizomycotina</taxon>
        <taxon>Eurotiomycetes</taxon>
        <taxon>Eurotiomycetidae</taxon>
        <taxon>Eurotiales</taxon>
        <taxon>Aspergillaceae</taxon>
        <taxon>Penicillium</taxon>
    </lineage>
</organism>
<evidence type="ECO:0000256" key="1">
    <source>
        <dbReference type="ARBA" id="ARBA00007992"/>
    </source>
</evidence>
<comment type="caution">
    <text evidence="7">The sequence shown here is derived from an EMBL/GenBank/DDBJ whole genome shotgun (WGS) entry which is preliminary data.</text>
</comment>
<dbReference type="GO" id="GO:0016829">
    <property type="term" value="F:lyase activity"/>
    <property type="evidence" value="ECO:0007669"/>
    <property type="project" value="InterPro"/>
</dbReference>
<dbReference type="InterPro" id="IPR010451">
    <property type="entry name" value="Acetoacetate_decarboxylase"/>
</dbReference>
<dbReference type="OrthoDB" id="1047367at2759"/>
<dbReference type="FunFam" id="2.40.400.10:FF:000001">
    <property type="entry name" value="FAD binding domain protein"/>
    <property type="match status" value="1"/>
</dbReference>
<accession>A0A0M8P1Z5</accession>
<proteinExistence type="inferred from homology"/>
<keyword evidence="2" id="KW-0285">Flavoprotein</keyword>
<dbReference type="PANTHER" id="PTHR13789">
    <property type="entry name" value="MONOOXYGENASE"/>
    <property type="match status" value="1"/>
</dbReference>
<dbReference type="PRINTS" id="PR00420">
    <property type="entry name" value="RNGMNOXGNASE"/>
</dbReference>
<sequence length="704" mass="77920">MTATEGTTSHASDEARPLKILIVGAGIGGLTAAIALRNQGHDIQIFEQSHLATETGAAIHLAPNANGLLRRLGIFAEQFGANPMERLTEYSATGEVQREMNLKEANKRWQHPWLLAHRVDLHRNLKRIATTATETRDAIPLRTASRVAQVVADTASIMLEDGSQFHGDVVLGADGVHSVTRHAVPGGQLKAECRGKSAFRFLVSKEAAANDPITAKLVQHPGELSIWYGNDSRIIMYPTSDNTVLNFVLIHPEDESAADSDNSWGQQGNLEKMLQIFDGFDPTILRLLGKAEPQSVKVWKLLDMDIVPQWHHHRLALLGDAAHPFLPHQGQGGAVAIEDAISLAVVLSPGISTTEVPERLRLYHDIRHERATRIQGFSRAIGEDRTDDKQLDIYGFTNFNFGHDEWDNSTQWLREWTWNQIPDPYWRMPIAFGPMRGPRQTHLGLPREGTNSTFITVSVKFKTSRTVLQNMFPPGRKGWRFTSPDSVAYASFSQTTLDNMEWLGGTGYKHIGLYIHGAEYVKDDGSVIKGTYLPVLFESLADPIISGREELGMPKLYTSIDVYRRSSSYRIRTGWEGALWGNFLLEDLVEVDPSTATGALSGEADAGILTYKYLPKSGRANKNIAAEEYTVFDPFSKAVPPPRPRRVYTTNKASIEIDGLDWQQLPTLHHIISRLAEVPVFEIVGAKLVEGDGVPDASGAAPIE</sequence>
<dbReference type="GO" id="GO:0071949">
    <property type="term" value="F:FAD binding"/>
    <property type="evidence" value="ECO:0007669"/>
    <property type="project" value="InterPro"/>
</dbReference>
<keyword evidence="4" id="KW-0560">Oxidoreductase</keyword>
<dbReference type="Proteomes" id="UP000037696">
    <property type="component" value="Unassembled WGS sequence"/>
</dbReference>
<dbReference type="InterPro" id="IPR050493">
    <property type="entry name" value="FAD-dep_Monooxygenase_BioMet"/>
</dbReference>
<dbReference type="InterPro" id="IPR036188">
    <property type="entry name" value="FAD/NAD-bd_sf"/>
</dbReference>
<dbReference type="SUPFAM" id="SSF160104">
    <property type="entry name" value="Acetoacetate decarboxylase-like"/>
    <property type="match status" value="1"/>
</dbReference>
<evidence type="ECO:0000259" key="6">
    <source>
        <dbReference type="Pfam" id="PF01494"/>
    </source>
</evidence>
<keyword evidence="8" id="KW-1185">Reference proteome</keyword>
<dbReference type="STRING" id="229535.A0A0M8P1Z5"/>
<dbReference type="Gene3D" id="2.40.400.10">
    <property type="entry name" value="Acetoacetate decarboxylase-like"/>
    <property type="match status" value="1"/>
</dbReference>
<dbReference type="InterPro" id="IPR002938">
    <property type="entry name" value="FAD-bd"/>
</dbReference>